<evidence type="ECO:0000313" key="2">
    <source>
        <dbReference type="EMBL" id="GFY07865.1"/>
    </source>
</evidence>
<keyword evidence="3" id="KW-1185">Reference proteome</keyword>
<dbReference type="AlphaFoldDB" id="A0A8X6VJ37"/>
<sequence>MNSTPSMTNAASVVAQSIKDRVPGLGRGPGLDSRTSNGKLWKLLKNIRNEQPQAEQCNTILSEDGNLAVNDEPAADLLGFNYHKISRLNFSVEDRNIKIRASRIVHGCLSDTHRGTSIFSRDFRMNEFDAAIGDSCLNKSPGPDGIHGQMIDHLGLSGRQITHFSPAFPQSSPGRTVRFQKGTLYYRSASLLLQKIRDAHNRKPTNHKVAIFLDLCKDFDRVWNNLLVIKLFKNFGIGGKALPGIYDILRNRLIGVKFNNFLSISFSFFQVVPQGSVLSPTLFSIYLSCIESVIKRKCKVGAFSDDIVLWKSDSDLTKLESDINLVLEDIRNFALDHKLTFNHTMYVVSFFTSNGKLYNFLPNIFLYNHPLTIDKHPKYLGFILDPEILGNKHIDNIVFKAGKQLNILRYISGHDWGADAGTLRNTYIFIIRPILEYDVPVYCRASITNLQKLEKVEFSAARIITGLKNTCPRDIVLFKADLQLLSLRRRACLTKYYNKLRSLDSRNRTSAYFNDRCNNQRLR</sequence>
<dbReference type="InterPro" id="IPR043502">
    <property type="entry name" value="DNA/RNA_pol_sf"/>
</dbReference>
<dbReference type="Pfam" id="PF00078">
    <property type="entry name" value="RVT_1"/>
    <property type="match status" value="1"/>
</dbReference>
<protein>
    <submittedName>
        <fullName evidence="2">Putative RNA-directed DNA polymerase from transposon BS</fullName>
    </submittedName>
</protein>
<feature type="domain" description="Reverse transcriptase" evidence="1">
    <location>
        <begin position="121"/>
        <end position="384"/>
    </location>
</feature>
<dbReference type="SUPFAM" id="SSF56672">
    <property type="entry name" value="DNA/RNA polymerases"/>
    <property type="match status" value="1"/>
</dbReference>
<dbReference type="PROSITE" id="PS50878">
    <property type="entry name" value="RT_POL"/>
    <property type="match status" value="1"/>
</dbReference>
<keyword evidence="2" id="KW-0808">Transferase</keyword>
<name>A0A8X6VJ37_TRICX</name>
<dbReference type="Proteomes" id="UP000887159">
    <property type="component" value="Unassembled WGS sequence"/>
</dbReference>
<dbReference type="EMBL" id="BMAU01021278">
    <property type="protein sequence ID" value="GFY07865.1"/>
    <property type="molecule type" value="Genomic_DNA"/>
</dbReference>
<evidence type="ECO:0000259" key="1">
    <source>
        <dbReference type="PROSITE" id="PS50878"/>
    </source>
</evidence>
<organism evidence="2 3">
    <name type="scientific">Trichonephila clavipes</name>
    <name type="common">Golden silk orbweaver</name>
    <name type="synonym">Nephila clavipes</name>
    <dbReference type="NCBI Taxonomy" id="2585209"/>
    <lineage>
        <taxon>Eukaryota</taxon>
        <taxon>Metazoa</taxon>
        <taxon>Ecdysozoa</taxon>
        <taxon>Arthropoda</taxon>
        <taxon>Chelicerata</taxon>
        <taxon>Arachnida</taxon>
        <taxon>Araneae</taxon>
        <taxon>Araneomorphae</taxon>
        <taxon>Entelegynae</taxon>
        <taxon>Araneoidea</taxon>
        <taxon>Nephilidae</taxon>
        <taxon>Trichonephila</taxon>
    </lineage>
</organism>
<evidence type="ECO:0000313" key="3">
    <source>
        <dbReference type="Proteomes" id="UP000887159"/>
    </source>
</evidence>
<proteinExistence type="predicted"/>
<comment type="caution">
    <text evidence="2">The sequence shown here is derived from an EMBL/GenBank/DDBJ whole genome shotgun (WGS) entry which is preliminary data.</text>
</comment>
<dbReference type="InterPro" id="IPR000477">
    <property type="entry name" value="RT_dom"/>
</dbReference>
<dbReference type="GO" id="GO:0003964">
    <property type="term" value="F:RNA-directed DNA polymerase activity"/>
    <property type="evidence" value="ECO:0007669"/>
    <property type="project" value="UniProtKB-KW"/>
</dbReference>
<reference evidence="2" key="1">
    <citation type="submission" date="2020-08" db="EMBL/GenBank/DDBJ databases">
        <title>Multicomponent nature underlies the extraordinary mechanical properties of spider dragline silk.</title>
        <authorList>
            <person name="Kono N."/>
            <person name="Nakamura H."/>
            <person name="Mori M."/>
            <person name="Yoshida Y."/>
            <person name="Ohtoshi R."/>
            <person name="Malay A.D."/>
            <person name="Moran D.A.P."/>
            <person name="Tomita M."/>
            <person name="Numata K."/>
            <person name="Arakawa K."/>
        </authorList>
    </citation>
    <scope>NUCLEOTIDE SEQUENCE</scope>
</reference>
<gene>
    <name evidence="2" type="primary">RTase_42</name>
    <name evidence="2" type="ORF">TNCV_4288011</name>
</gene>
<keyword evidence="2" id="KW-0548">Nucleotidyltransferase</keyword>
<keyword evidence="2" id="KW-0695">RNA-directed DNA polymerase</keyword>
<accession>A0A8X6VJ37</accession>
<dbReference type="PANTHER" id="PTHR33332">
    <property type="entry name" value="REVERSE TRANSCRIPTASE DOMAIN-CONTAINING PROTEIN"/>
    <property type="match status" value="1"/>
</dbReference>